<sequence>MIGQQIADENASVAGKRPPAAARGLGGKAKGLNRDKAGASSDAPAKLAQKPASLQTSCAGASTAPADLPSDLPPVEHYPPACEEEPALPTFDRSGIVPEESVAAALAAGRDCRPLIGSRTPSRTSLALSPSATPGRLAGLIEAGPTPARPFLADALDAAGACWTEAHHPPTLPSPRALATGASRAAPQAEQLEAALAISLSDYAAEGGGDTAGGWPVDGPTDGQAAAHQGDCLDALWTPIDFDALRLNVAEAEAEATAPPAASAPQMGVPELGR</sequence>
<name>A0A0D3I8X6_EMIH1</name>
<organism evidence="2 3">
    <name type="scientific">Emiliania huxleyi (strain CCMP1516)</name>
    <dbReference type="NCBI Taxonomy" id="280463"/>
    <lineage>
        <taxon>Eukaryota</taxon>
        <taxon>Haptista</taxon>
        <taxon>Haptophyta</taxon>
        <taxon>Prymnesiophyceae</taxon>
        <taxon>Isochrysidales</taxon>
        <taxon>Noelaerhabdaceae</taxon>
        <taxon>Emiliania</taxon>
    </lineage>
</organism>
<proteinExistence type="predicted"/>
<keyword evidence="3" id="KW-1185">Reference proteome</keyword>
<dbReference type="EnsemblProtists" id="EOD07711">
    <property type="protein sequence ID" value="EOD07711"/>
    <property type="gene ID" value="EMIHUDRAFT_218240"/>
</dbReference>
<evidence type="ECO:0000313" key="2">
    <source>
        <dbReference type="EnsemblProtists" id="EOD07711"/>
    </source>
</evidence>
<feature type="region of interest" description="Disordered" evidence="1">
    <location>
        <begin position="1"/>
        <end position="70"/>
    </location>
</feature>
<dbReference type="AlphaFoldDB" id="A0A0D3I8X6"/>
<dbReference type="KEGG" id="ehx:EMIHUDRAFT_218240"/>
<evidence type="ECO:0000313" key="3">
    <source>
        <dbReference type="Proteomes" id="UP000013827"/>
    </source>
</evidence>
<evidence type="ECO:0000256" key="1">
    <source>
        <dbReference type="SAM" id="MobiDB-lite"/>
    </source>
</evidence>
<dbReference type="PaxDb" id="2903-EOD07711"/>
<feature type="region of interest" description="Disordered" evidence="1">
    <location>
        <begin position="254"/>
        <end position="274"/>
    </location>
</feature>
<reference evidence="3" key="1">
    <citation type="journal article" date="2013" name="Nature">
        <title>Pan genome of the phytoplankton Emiliania underpins its global distribution.</title>
        <authorList>
            <person name="Read B.A."/>
            <person name="Kegel J."/>
            <person name="Klute M.J."/>
            <person name="Kuo A."/>
            <person name="Lefebvre S.C."/>
            <person name="Maumus F."/>
            <person name="Mayer C."/>
            <person name="Miller J."/>
            <person name="Monier A."/>
            <person name="Salamov A."/>
            <person name="Young J."/>
            <person name="Aguilar M."/>
            <person name="Claverie J.M."/>
            <person name="Frickenhaus S."/>
            <person name="Gonzalez K."/>
            <person name="Herman E.K."/>
            <person name="Lin Y.C."/>
            <person name="Napier J."/>
            <person name="Ogata H."/>
            <person name="Sarno A.F."/>
            <person name="Shmutz J."/>
            <person name="Schroeder D."/>
            <person name="de Vargas C."/>
            <person name="Verret F."/>
            <person name="von Dassow P."/>
            <person name="Valentin K."/>
            <person name="Van de Peer Y."/>
            <person name="Wheeler G."/>
            <person name="Dacks J.B."/>
            <person name="Delwiche C.F."/>
            <person name="Dyhrman S.T."/>
            <person name="Glockner G."/>
            <person name="John U."/>
            <person name="Richards T."/>
            <person name="Worden A.Z."/>
            <person name="Zhang X."/>
            <person name="Grigoriev I.V."/>
            <person name="Allen A.E."/>
            <person name="Bidle K."/>
            <person name="Borodovsky M."/>
            <person name="Bowler C."/>
            <person name="Brownlee C."/>
            <person name="Cock J.M."/>
            <person name="Elias M."/>
            <person name="Gladyshev V.N."/>
            <person name="Groth M."/>
            <person name="Guda C."/>
            <person name="Hadaegh A."/>
            <person name="Iglesias-Rodriguez M.D."/>
            <person name="Jenkins J."/>
            <person name="Jones B.M."/>
            <person name="Lawson T."/>
            <person name="Leese F."/>
            <person name="Lindquist E."/>
            <person name="Lobanov A."/>
            <person name="Lomsadze A."/>
            <person name="Malik S.B."/>
            <person name="Marsh M.E."/>
            <person name="Mackinder L."/>
            <person name="Mock T."/>
            <person name="Mueller-Roeber B."/>
            <person name="Pagarete A."/>
            <person name="Parker M."/>
            <person name="Probert I."/>
            <person name="Quesneville H."/>
            <person name="Raines C."/>
            <person name="Rensing S.A."/>
            <person name="Riano-Pachon D.M."/>
            <person name="Richier S."/>
            <person name="Rokitta S."/>
            <person name="Shiraiwa Y."/>
            <person name="Soanes D.M."/>
            <person name="van der Giezen M."/>
            <person name="Wahlund T.M."/>
            <person name="Williams B."/>
            <person name="Wilson W."/>
            <person name="Wolfe G."/>
            <person name="Wurch L.L."/>
        </authorList>
    </citation>
    <scope>NUCLEOTIDE SEQUENCE</scope>
</reference>
<dbReference type="HOGENOM" id="CLU_1017193_0_0_1"/>
<accession>A0A0D3I8X6</accession>
<dbReference type="Proteomes" id="UP000013827">
    <property type="component" value="Unassembled WGS sequence"/>
</dbReference>
<dbReference type="GeneID" id="17253842"/>
<feature type="compositionally biased region" description="Low complexity" evidence="1">
    <location>
        <begin position="255"/>
        <end position="265"/>
    </location>
</feature>
<feature type="compositionally biased region" description="Low complexity" evidence="1">
    <location>
        <begin position="14"/>
        <end position="23"/>
    </location>
</feature>
<dbReference type="RefSeq" id="XP_005760140.1">
    <property type="nucleotide sequence ID" value="XM_005760083.1"/>
</dbReference>
<reference evidence="2" key="2">
    <citation type="submission" date="2024-10" db="UniProtKB">
        <authorList>
            <consortium name="EnsemblProtists"/>
        </authorList>
    </citation>
    <scope>IDENTIFICATION</scope>
</reference>
<protein>
    <submittedName>
        <fullName evidence="2">Uncharacterized protein</fullName>
    </submittedName>
</protein>